<proteinExistence type="inferred from homology"/>
<evidence type="ECO:0000313" key="9">
    <source>
        <dbReference type="EMBL" id="KAB2333296.1"/>
    </source>
</evidence>
<dbReference type="SUPFAM" id="SSF143865">
    <property type="entry name" value="CorA soluble domain-like"/>
    <property type="match status" value="1"/>
</dbReference>
<comment type="function">
    <text evidence="8">Mediates influx of magnesium ions.</text>
</comment>
<dbReference type="FunFam" id="1.20.58.340:FF:000012">
    <property type="entry name" value="Magnesium transport protein CorA"/>
    <property type="match status" value="1"/>
</dbReference>
<dbReference type="InterPro" id="IPR002523">
    <property type="entry name" value="MgTranspt_CorA/ZnTranspt_ZntB"/>
</dbReference>
<evidence type="ECO:0000256" key="8">
    <source>
        <dbReference type="RuleBase" id="RU362010"/>
    </source>
</evidence>
<dbReference type="GO" id="GO:0015095">
    <property type="term" value="F:magnesium ion transmembrane transporter activity"/>
    <property type="evidence" value="ECO:0007669"/>
    <property type="project" value="UniProtKB-UniRule"/>
</dbReference>
<reference evidence="9 10" key="1">
    <citation type="journal article" date="2016" name="Antonie Van Leeuwenhoek">
        <title>Bacillus depressus sp. nov., isolated from soil of a sunflower field.</title>
        <authorList>
            <person name="Wei X."/>
            <person name="Xin D."/>
            <person name="Xin Y."/>
            <person name="Zhang H."/>
            <person name="Wang T."/>
            <person name="Zhang J."/>
        </authorList>
    </citation>
    <scope>NUCLEOTIDE SEQUENCE [LARGE SCALE GENOMIC DNA]</scope>
    <source>
        <strain evidence="9 10">BZ1</strain>
    </source>
</reference>
<gene>
    <name evidence="8 9" type="primary">corA</name>
    <name evidence="9" type="ORF">F7731_15670</name>
</gene>
<keyword evidence="8" id="KW-0406">Ion transport</keyword>
<dbReference type="CDD" id="cd12831">
    <property type="entry name" value="TmCorA-like_u2"/>
    <property type="match status" value="1"/>
</dbReference>
<dbReference type="InterPro" id="IPR004488">
    <property type="entry name" value="Mg/Co-transport_prot_CorA"/>
</dbReference>
<dbReference type="GO" id="GO:0005886">
    <property type="term" value="C:plasma membrane"/>
    <property type="evidence" value="ECO:0007669"/>
    <property type="project" value="UniProtKB-SubCell"/>
</dbReference>
<keyword evidence="4 8" id="KW-1003">Cell membrane</keyword>
<dbReference type="OrthoDB" id="9803416at2"/>
<dbReference type="InterPro" id="IPR045863">
    <property type="entry name" value="CorA_TM1_TM2"/>
</dbReference>
<protein>
    <recommendedName>
        <fullName evidence="8">Magnesium transport protein CorA</fullName>
    </recommendedName>
</protein>
<dbReference type="EMBL" id="WBOS01000007">
    <property type="protein sequence ID" value="KAB2333296.1"/>
    <property type="molecule type" value="Genomic_DNA"/>
</dbReference>
<comment type="caution">
    <text evidence="9">The sequence shown here is derived from an EMBL/GenBank/DDBJ whole genome shotgun (WGS) entry which is preliminary data.</text>
</comment>
<organism evidence="9 10">
    <name type="scientific">Cytobacillus depressus</name>
    <dbReference type="NCBI Taxonomy" id="1602942"/>
    <lineage>
        <taxon>Bacteria</taxon>
        <taxon>Bacillati</taxon>
        <taxon>Bacillota</taxon>
        <taxon>Bacilli</taxon>
        <taxon>Bacillales</taxon>
        <taxon>Bacillaceae</taxon>
        <taxon>Cytobacillus</taxon>
    </lineage>
</organism>
<keyword evidence="5 8" id="KW-0812">Transmembrane</keyword>
<comment type="similarity">
    <text evidence="2 8">Belongs to the CorA metal ion transporter (MIT) (TC 1.A.35) family.</text>
</comment>
<dbReference type="GO" id="GO:0050897">
    <property type="term" value="F:cobalt ion binding"/>
    <property type="evidence" value="ECO:0007669"/>
    <property type="project" value="TreeGrafter"/>
</dbReference>
<dbReference type="Proteomes" id="UP000481030">
    <property type="component" value="Unassembled WGS sequence"/>
</dbReference>
<dbReference type="PANTHER" id="PTHR46494:SF1">
    <property type="entry name" value="CORA FAMILY METAL ION TRANSPORTER (EUROFUNG)"/>
    <property type="match status" value="1"/>
</dbReference>
<dbReference type="Pfam" id="PF01544">
    <property type="entry name" value="CorA"/>
    <property type="match status" value="1"/>
</dbReference>
<evidence type="ECO:0000256" key="2">
    <source>
        <dbReference type="ARBA" id="ARBA00009765"/>
    </source>
</evidence>
<dbReference type="InterPro" id="IPR045861">
    <property type="entry name" value="CorA_cytoplasmic_dom"/>
</dbReference>
<feature type="transmembrane region" description="Helical" evidence="8">
    <location>
        <begin position="255"/>
        <end position="274"/>
    </location>
</feature>
<name>A0A6L3V2Z6_9BACI</name>
<evidence type="ECO:0000256" key="3">
    <source>
        <dbReference type="ARBA" id="ARBA00022448"/>
    </source>
</evidence>
<feature type="transmembrane region" description="Helical" evidence="8">
    <location>
        <begin position="286"/>
        <end position="307"/>
    </location>
</feature>
<evidence type="ECO:0000313" key="10">
    <source>
        <dbReference type="Proteomes" id="UP000481030"/>
    </source>
</evidence>
<sequence length="313" mass="37370">MIRSFAVTENLQLIEGLPIEQLFADHIKWFWIDFESPTEDETALLKTHFQFHPLAIEDCLHLRQRPKLDYYEGYDFYVIHTLNQHTLLHEEVDIFVGEKFIVTFHLTPSPEITMVRQKLLASGFPYERGALHLFYQLMDKIVDEYFPAVYKIEDELSAIELENANQNLMNEVFKIRSQLLKLRRTIFPMRELLYRILNSERVIIPKDERMYFMDISDHLLKLSDMIESNREMTKDLRDSYISLNSDRMNNIMKTLTVITSIFIPLTFIASIYGMNFEFMPELSWHWAYFGVLGIMLLIGSFLIFVFWRMGWFK</sequence>
<comment type="subcellular location">
    <subcellularLocation>
        <location evidence="1">Cell membrane</location>
        <topology evidence="1">Multi-pass membrane protein</topology>
    </subcellularLocation>
    <subcellularLocation>
        <location evidence="8">Membrane</location>
        <topology evidence="8">Multi-pass membrane protein</topology>
    </subcellularLocation>
</comment>
<dbReference type="PANTHER" id="PTHR46494">
    <property type="entry name" value="CORA FAMILY METAL ION TRANSPORTER (EUROFUNG)"/>
    <property type="match status" value="1"/>
</dbReference>
<keyword evidence="7 8" id="KW-0472">Membrane</keyword>
<evidence type="ECO:0000256" key="5">
    <source>
        <dbReference type="ARBA" id="ARBA00022692"/>
    </source>
</evidence>
<dbReference type="GO" id="GO:0015087">
    <property type="term" value="F:cobalt ion transmembrane transporter activity"/>
    <property type="evidence" value="ECO:0007669"/>
    <property type="project" value="UniProtKB-UniRule"/>
</dbReference>
<dbReference type="RefSeq" id="WP_151535720.1">
    <property type="nucleotide sequence ID" value="NZ_WBOS01000007.1"/>
</dbReference>
<keyword evidence="6 8" id="KW-1133">Transmembrane helix</keyword>
<keyword evidence="3 8" id="KW-0813">Transport</keyword>
<evidence type="ECO:0000256" key="6">
    <source>
        <dbReference type="ARBA" id="ARBA00022989"/>
    </source>
</evidence>
<dbReference type="Gene3D" id="1.20.58.340">
    <property type="entry name" value="Magnesium transport protein CorA, transmembrane region"/>
    <property type="match status" value="2"/>
</dbReference>
<evidence type="ECO:0000256" key="1">
    <source>
        <dbReference type="ARBA" id="ARBA00004651"/>
    </source>
</evidence>
<evidence type="ECO:0000256" key="7">
    <source>
        <dbReference type="ARBA" id="ARBA00023136"/>
    </source>
</evidence>
<dbReference type="Gene3D" id="3.30.460.20">
    <property type="entry name" value="CorA soluble domain-like"/>
    <property type="match status" value="1"/>
</dbReference>
<evidence type="ECO:0000256" key="4">
    <source>
        <dbReference type="ARBA" id="ARBA00022475"/>
    </source>
</evidence>
<dbReference type="NCBIfam" id="TIGR00383">
    <property type="entry name" value="corA"/>
    <property type="match status" value="1"/>
</dbReference>
<keyword evidence="8" id="KW-0460">Magnesium</keyword>
<keyword evidence="10" id="KW-1185">Reference proteome</keyword>
<dbReference type="AlphaFoldDB" id="A0A6L3V2Z6"/>
<dbReference type="GO" id="GO:0000287">
    <property type="term" value="F:magnesium ion binding"/>
    <property type="evidence" value="ECO:0007669"/>
    <property type="project" value="TreeGrafter"/>
</dbReference>
<dbReference type="SUPFAM" id="SSF144083">
    <property type="entry name" value="Magnesium transport protein CorA, transmembrane region"/>
    <property type="match status" value="1"/>
</dbReference>
<accession>A0A6L3V2Z6</accession>